<gene>
    <name evidence="2" type="ORF">BWD09_08885</name>
</gene>
<accession>A0A1X3D698</accession>
<evidence type="ECO:0000313" key="3">
    <source>
        <dbReference type="Proteomes" id="UP000193118"/>
    </source>
</evidence>
<dbReference type="Proteomes" id="UP000193118">
    <property type="component" value="Unassembled WGS sequence"/>
</dbReference>
<dbReference type="InterPro" id="IPR018891">
    <property type="entry name" value="AIPR_C"/>
</dbReference>
<feature type="domain" description="Abortive phage infection protein C-terminal" evidence="1">
    <location>
        <begin position="243"/>
        <end position="533"/>
    </location>
</feature>
<sequence length="563" mass="64363">MKALFEDKLQLDDISPTDKERDVKILSRCLAAYAIYYFSQCSIEEAALSVVDAADDNGIDGIYYSEKLKKLFIVQSKWSKNGKGEPSKGDLLKFNQGIKDLFDLNFDKFNDKIKQRSSTISSAFDAYDTKFEIILIDTYENPSLVNKNLRPIEDFIIEMNNNGDDDAERLINFSRMNQSEIHTSIRQENQEQLNIEMGLSNWGVISTDLATDNQEIFSCKAYYGSISANEISDWWIKFKDKIFEKNIRKVLGRTDVNEEIENTLKDNPDLFWYLNNGITVIADKISKTAVGGNSRDIGTFKLENFSVINGAQTISSIGRFKEFHPDHDLSCVSINIRIIEISDNLHFAKLITRANNRQNRIDGMDFASQDPEQLRIKNELILEDVEYSIMRSDTFKSTDKSFNLQEATVSLASINKNVVLAVQVKSAIGKFFENLERGIYKEIFNPNISGYYVYNSVLFNRAVSKILTNKTNNIKKKTGKLYGILVHGNRMIAHLLAKKMNIHNHLSSNNFNIDEMTLEAEATKLISDINDFIEENYPDNFLATFFKNSTKCKHLVDEMLSKP</sequence>
<dbReference type="OrthoDB" id="9806213at2"/>
<organism evidence="2 3">
    <name type="scientific">Neisseria dentiae</name>
    <dbReference type="NCBI Taxonomy" id="194197"/>
    <lineage>
        <taxon>Bacteria</taxon>
        <taxon>Pseudomonadati</taxon>
        <taxon>Pseudomonadota</taxon>
        <taxon>Betaproteobacteria</taxon>
        <taxon>Neisseriales</taxon>
        <taxon>Neisseriaceae</taxon>
        <taxon>Neisseria</taxon>
    </lineage>
</organism>
<dbReference type="GeneID" id="94580292"/>
<reference evidence="3" key="1">
    <citation type="submission" date="2017-01" db="EMBL/GenBank/DDBJ databases">
        <authorList>
            <person name="Wolfgang W.J."/>
            <person name="Cole J."/>
            <person name="Wroblewski D."/>
            <person name="Mcginnis J."/>
            <person name="Musser K.A."/>
        </authorList>
    </citation>
    <scope>NUCLEOTIDE SEQUENCE [LARGE SCALE GENOMIC DNA]</scope>
    <source>
        <strain evidence="3">DSM 19151</strain>
    </source>
</reference>
<dbReference type="STRING" id="194197.BWD09_08885"/>
<dbReference type="Pfam" id="PF10592">
    <property type="entry name" value="AIPR"/>
    <property type="match status" value="1"/>
</dbReference>
<dbReference type="EMBL" id="MTBO01000023">
    <property type="protein sequence ID" value="OSI15420.1"/>
    <property type="molecule type" value="Genomic_DNA"/>
</dbReference>
<dbReference type="RefSeq" id="WP_085366324.1">
    <property type="nucleotide sequence ID" value="NZ_CAUJPZ010000022.1"/>
</dbReference>
<evidence type="ECO:0000259" key="1">
    <source>
        <dbReference type="Pfam" id="PF10592"/>
    </source>
</evidence>
<keyword evidence="3" id="KW-1185">Reference proteome</keyword>
<name>A0A1X3D698_9NEIS</name>
<dbReference type="AlphaFoldDB" id="A0A1X3D698"/>
<comment type="caution">
    <text evidence="2">The sequence shown here is derived from an EMBL/GenBank/DDBJ whole genome shotgun (WGS) entry which is preliminary data.</text>
</comment>
<protein>
    <recommendedName>
        <fullName evidence="1">Abortive phage infection protein C-terminal domain-containing protein</fullName>
    </recommendedName>
</protein>
<evidence type="ECO:0000313" key="2">
    <source>
        <dbReference type="EMBL" id="OSI15420.1"/>
    </source>
</evidence>
<proteinExistence type="predicted"/>